<dbReference type="EMBL" id="JBHLZU010000008">
    <property type="protein sequence ID" value="MFB9904216.1"/>
    <property type="molecule type" value="Genomic_DNA"/>
</dbReference>
<feature type="compositionally biased region" description="Basic and acidic residues" evidence="1">
    <location>
        <begin position="105"/>
        <end position="127"/>
    </location>
</feature>
<accession>A0ABV5ZWW5</accession>
<feature type="region of interest" description="Disordered" evidence="1">
    <location>
        <begin position="44"/>
        <end position="127"/>
    </location>
</feature>
<dbReference type="PANTHER" id="PTHR38463">
    <property type="entry name" value="STRESS RESPONSE PROTEIN YSNF"/>
    <property type="match status" value="1"/>
</dbReference>
<dbReference type="InterPro" id="IPR052967">
    <property type="entry name" value="Stress_Response_Assoc"/>
</dbReference>
<dbReference type="RefSeq" id="WP_377851409.1">
    <property type="nucleotide sequence ID" value="NZ_JBHLZU010000008.1"/>
</dbReference>
<keyword evidence="4" id="KW-1185">Reference proteome</keyword>
<name>A0ABV5ZWW5_9PSEU</name>
<comment type="caution">
    <text evidence="3">The sequence shown here is derived from an EMBL/GenBank/DDBJ whole genome shotgun (WGS) entry which is preliminary data.</text>
</comment>
<dbReference type="Proteomes" id="UP001589693">
    <property type="component" value="Unassembled WGS sequence"/>
</dbReference>
<reference evidence="3 4" key="1">
    <citation type="submission" date="2024-09" db="EMBL/GenBank/DDBJ databases">
        <authorList>
            <person name="Sun Q."/>
            <person name="Mori K."/>
        </authorList>
    </citation>
    <scope>NUCLEOTIDE SEQUENCE [LARGE SCALE GENOMIC DNA]</scope>
    <source>
        <strain evidence="3 4">TBRC 7907</strain>
    </source>
</reference>
<sequence>MTRSEEHLRVGTEQHEVGRARLRKYVVTETEQVHVPLTREEVRVEREPITEANREQPLSGPEVSEAEHEVTLHEERPVVGTETVPVERVRLEKEQVTDTETVAGEVRKERIDTEGTVRDDADHRRSR</sequence>
<evidence type="ECO:0000313" key="4">
    <source>
        <dbReference type="Proteomes" id="UP001589693"/>
    </source>
</evidence>
<dbReference type="Pfam" id="PF09557">
    <property type="entry name" value="DUF2382"/>
    <property type="match status" value="1"/>
</dbReference>
<dbReference type="PANTHER" id="PTHR38463:SF1">
    <property type="entry name" value="STRESS RESPONSE PROTEIN YSNF"/>
    <property type="match status" value="1"/>
</dbReference>
<feature type="domain" description="DUF2382" evidence="2">
    <location>
        <begin position="1"/>
        <end position="112"/>
    </location>
</feature>
<feature type="compositionally biased region" description="Basic and acidic residues" evidence="1">
    <location>
        <begin position="44"/>
        <end position="54"/>
    </location>
</feature>
<gene>
    <name evidence="3" type="ORF">ACFFQA_09710</name>
</gene>
<feature type="compositionally biased region" description="Basic and acidic residues" evidence="1">
    <location>
        <begin position="85"/>
        <end position="96"/>
    </location>
</feature>
<evidence type="ECO:0000313" key="3">
    <source>
        <dbReference type="EMBL" id="MFB9904216.1"/>
    </source>
</evidence>
<evidence type="ECO:0000259" key="2">
    <source>
        <dbReference type="Pfam" id="PF09557"/>
    </source>
</evidence>
<organism evidence="3 4">
    <name type="scientific">Allokutzneria oryzae</name>
    <dbReference type="NCBI Taxonomy" id="1378989"/>
    <lineage>
        <taxon>Bacteria</taxon>
        <taxon>Bacillati</taxon>
        <taxon>Actinomycetota</taxon>
        <taxon>Actinomycetes</taxon>
        <taxon>Pseudonocardiales</taxon>
        <taxon>Pseudonocardiaceae</taxon>
        <taxon>Allokutzneria</taxon>
    </lineage>
</organism>
<dbReference type="InterPro" id="IPR019060">
    <property type="entry name" value="DUF2382"/>
</dbReference>
<feature type="compositionally biased region" description="Basic and acidic residues" evidence="1">
    <location>
        <begin position="65"/>
        <end position="77"/>
    </location>
</feature>
<proteinExistence type="predicted"/>
<evidence type="ECO:0000256" key="1">
    <source>
        <dbReference type="SAM" id="MobiDB-lite"/>
    </source>
</evidence>
<protein>
    <submittedName>
        <fullName evidence="3">YsnF/AvaK domain-containing protein</fullName>
    </submittedName>
</protein>